<dbReference type="PROSITE" id="PS51186">
    <property type="entry name" value="GNAT"/>
    <property type="match status" value="1"/>
</dbReference>
<evidence type="ECO:0000313" key="4">
    <source>
        <dbReference type="Proteomes" id="UP001600064"/>
    </source>
</evidence>
<dbReference type="GeneID" id="98124974"/>
<feature type="region of interest" description="Disordered" evidence="1">
    <location>
        <begin position="23"/>
        <end position="43"/>
    </location>
</feature>
<dbReference type="Proteomes" id="UP001600064">
    <property type="component" value="Unassembled WGS sequence"/>
</dbReference>
<dbReference type="EMBL" id="JAZGUE010000003">
    <property type="protein sequence ID" value="KAL2269054.1"/>
    <property type="molecule type" value="Genomic_DNA"/>
</dbReference>
<evidence type="ECO:0000259" key="2">
    <source>
        <dbReference type="PROSITE" id="PS51186"/>
    </source>
</evidence>
<evidence type="ECO:0000256" key="1">
    <source>
        <dbReference type="SAM" id="MobiDB-lite"/>
    </source>
</evidence>
<dbReference type="InterPro" id="IPR053013">
    <property type="entry name" value="LAT"/>
</dbReference>
<proteinExistence type="predicted"/>
<feature type="compositionally biased region" description="Polar residues" evidence="1">
    <location>
        <begin position="33"/>
        <end position="43"/>
    </location>
</feature>
<feature type="domain" description="N-acetyltransferase" evidence="2">
    <location>
        <begin position="71"/>
        <end position="250"/>
    </location>
</feature>
<keyword evidence="4" id="KW-1185">Reference proteome</keyword>
<name>A0ABR4DHL9_9PEZI</name>
<dbReference type="SUPFAM" id="SSF55729">
    <property type="entry name" value="Acyl-CoA N-acyltransferases (Nat)"/>
    <property type="match status" value="1"/>
</dbReference>
<gene>
    <name evidence="3" type="ORF">VTJ83DRAFT_3900</name>
</gene>
<dbReference type="Pfam" id="PF22998">
    <property type="entry name" value="GNAT_LYC1-like"/>
    <property type="match status" value="1"/>
</dbReference>
<accession>A0ABR4DHL9</accession>
<dbReference type="Pfam" id="PF00583">
    <property type="entry name" value="Acetyltransf_1"/>
    <property type="match status" value="1"/>
</dbReference>
<dbReference type="InterPro" id="IPR055100">
    <property type="entry name" value="GNAT_LYC1-like"/>
</dbReference>
<sequence length="465" mass="50373">MPMYIVGGQGVLSGSTRFLTSAPPPHILGSPFESPTSNQQGETTPRLLNATNVQGASTEMAQPLGLTASDVVFDEATPEQRLLAWELCAQSWAKPMSVADYIERERRLAEHDLNRDGGCRHWVLYLKGYPRLLIASCESTRRPVLISDGSGKPCREAYGYAVTNVYTAPSYRRQGYAAYLLRCIQKRMDAEGEFSVLYSDSGRRYYAGLGWIPFAARQATITLLTPQSPPQLQVPGRLFAPVRVKTRPLQAEELPALCEADCRHLAAKAFSPLGAAAGSNDDRIRIAFLPTHALVSWHLASAEFDAAKMFPAPSPASKPVPGAIVTPSHRAWACWAHDWRGRRLRVLRIAHAAAAAADDPGSDEGGSPPRTAGGATATATAVADVAALLEAAVDEARRCGLRSVTVWNPDDVVRAGCKGVGNALEGEVKVVFEERVDGGIPSLRWKGGVRVRGVVWEEHFGYCWC</sequence>
<reference evidence="3 4" key="1">
    <citation type="journal article" date="2024" name="Commun. Biol.">
        <title>Comparative genomic analysis of thermophilic fungi reveals convergent evolutionary adaptations and gene losses.</title>
        <authorList>
            <person name="Steindorff A.S."/>
            <person name="Aguilar-Pontes M.V."/>
            <person name="Robinson A.J."/>
            <person name="Andreopoulos B."/>
            <person name="LaButti K."/>
            <person name="Kuo A."/>
            <person name="Mondo S."/>
            <person name="Riley R."/>
            <person name="Otillar R."/>
            <person name="Haridas S."/>
            <person name="Lipzen A."/>
            <person name="Grimwood J."/>
            <person name="Schmutz J."/>
            <person name="Clum A."/>
            <person name="Reid I.D."/>
            <person name="Moisan M.C."/>
            <person name="Butler G."/>
            <person name="Nguyen T.T.M."/>
            <person name="Dewar K."/>
            <person name="Conant G."/>
            <person name="Drula E."/>
            <person name="Henrissat B."/>
            <person name="Hansel C."/>
            <person name="Singer S."/>
            <person name="Hutchinson M.I."/>
            <person name="de Vries R.P."/>
            <person name="Natvig D.O."/>
            <person name="Powell A.J."/>
            <person name="Tsang A."/>
            <person name="Grigoriev I.V."/>
        </authorList>
    </citation>
    <scope>NUCLEOTIDE SEQUENCE [LARGE SCALE GENOMIC DNA]</scope>
    <source>
        <strain evidence="3 4">ATCC 22073</strain>
    </source>
</reference>
<dbReference type="InterPro" id="IPR000182">
    <property type="entry name" value="GNAT_dom"/>
</dbReference>
<comment type="caution">
    <text evidence="3">The sequence shown here is derived from an EMBL/GenBank/DDBJ whole genome shotgun (WGS) entry which is preliminary data.</text>
</comment>
<organism evidence="3 4">
    <name type="scientific">Remersonia thermophila</name>
    <dbReference type="NCBI Taxonomy" id="72144"/>
    <lineage>
        <taxon>Eukaryota</taxon>
        <taxon>Fungi</taxon>
        <taxon>Dikarya</taxon>
        <taxon>Ascomycota</taxon>
        <taxon>Pezizomycotina</taxon>
        <taxon>Sordariomycetes</taxon>
        <taxon>Sordariomycetidae</taxon>
        <taxon>Sordariales</taxon>
        <taxon>Sordariales incertae sedis</taxon>
        <taxon>Remersonia</taxon>
    </lineage>
</organism>
<dbReference type="InterPro" id="IPR016181">
    <property type="entry name" value="Acyl_CoA_acyltransferase"/>
</dbReference>
<dbReference type="PANTHER" id="PTHR34815:SF4">
    <property type="entry name" value="N-ACETYLTRANSFERASE DOMAIN-CONTAINING PROTEIN"/>
    <property type="match status" value="1"/>
</dbReference>
<dbReference type="PANTHER" id="PTHR34815">
    <property type="entry name" value="LYSINE ACETYLTRANSFERASE"/>
    <property type="match status" value="1"/>
</dbReference>
<protein>
    <recommendedName>
        <fullName evidence="2">N-acetyltransferase domain-containing protein</fullName>
    </recommendedName>
</protein>
<evidence type="ECO:0000313" key="3">
    <source>
        <dbReference type="EMBL" id="KAL2269054.1"/>
    </source>
</evidence>
<dbReference type="RefSeq" id="XP_070867778.1">
    <property type="nucleotide sequence ID" value="XM_071010330.1"/>
</dbReference>
<dbReference type="Gene3D" id="3.40.630.30">
    <property type="match status" value="1"/>
</dbReference>